<feature type="transmembrane region" description="Helical" evidence="1">
    <location>
        <begin position="78"/>
        <end position="98"/>
    </location>
</feature>
<sequence length="125" mass="14372">MCNAIISGNSSFGYKLRKFHIFTLNLSTIISFTIIEIIFHIIYRSPKYITLAPILNAIPFISNILSNDYRTRENYFSVALGTSYIFGYFVIGECGFLFDTELPSIDAYQYLTCFLNIFAVYAFSF</sequence>
<keyword evidence="1" id="KW-1133">Transmembrane helix</keyword>
<keyword evidence="1" id="KW-0812">Transmembrane</keyword>
<accession>A0AAW2HXN1</accession>
<evidence type="ECO:0000313" key="2">
    <source>
        <dbReference type="EMBL" id="KAL0274326.1"/>
    </source>
</evidence>
<name>A0AAW2HXN1_9NEOP</name>
<gene>
    <name evidence="2" type="ORF">PYX00_006777</name>
</gene>
<feature type="transmembrane region" description="Helical" evidence="1">
    <location>
        <begin position="48"/>
        <end position="66"/>
    </location>
</feature>
<reference evidence="2" key="1">
    <citation type="journal article" date="2024" name="Gigascience">
        <title>Chromosome-level genome of the poultry shaft louse Menopon gallinae provides insight into the host-switching and adaptive evolution of parasitic lice.</title>
        <authorList>
            <person name="Xu Y."/>
            <person name="Ma L."/>
            <person name="Liu S."/>
            <person name="Liang Y."/>
            <person name="Liu Q."/>
            <person name="He Z."/>
            <person name="Tian L."/>
            <person name="Duan Y."/>
            <person name="Cai W."/>
            <person name="Li H."/>
            <person name="Song F."/>
        </authorList>
    </citation>
    <scope>NUCLEOTIDE SEQUENCE</scope>
    <source>
        <strain evidence="2">Cailab_2023a</strain>
    </source>
</reference>
<keyword evidence="1" id="KW-0472">Membrane</keyword>
<proteinExistence type="predicted"/>
<feature type="transmembrane region" description="Helical" evidence="1">
    <location>
        <begin position="21"/>
        <end position="42"/>
    </location>
</feature>
<dbReference type="AlphaFoldDB" id="A0AAW2HXN1"/>
<protein>
    <submittedName>
        <fullName evidence="2">Uncharacterized protein</fullName>
    </submittedName>
</protein>
<evidence type="ECO:0000256" key="1">
    <source>
        <dbReference type="SAM" id="Phobius"/>
    </source>
</evidence>
<dbReference type="EMBL" id="JARGDH010000003">
    <property type="protein sequence ID" value="KAL0274326.1"/>
    <property type="molecule type" value="Genomic_DNA"/>
</dbReference>
<comment type="caution">
    <text evidence="2">The sequence shown here is derived from an EMBL/GenBank/DDBJ whole genome shotgun (WGS) entry which is preliminary data.</text>
</comment>
<organism evidence="2">
    <name type="scientific">Menopon gallinae</name>
    <name type="common">poultry shaft louse</name>
    <dbReference type="NCBI Taxonomy" id="328185"/>
    <lineage>
        <taxon>Eukaryota</taxon>
        <taxon>Metazoa</taxon>
        <taxon>Ecdysozoa</taxon>
        <taxon>Arthropoda</taxon>
        <taxon>Hexapoda</taxon>
        <taxon>Insecta</taxon>
        <taxon>Pterygota</taxon>
        <taxon>Neoptera</taxon>
        <taxon>Paraneoptera</taxon>
        <taxon>Psocodea</taxon>
        <taxon>Troctomorpha</taxon>
        <taxon>Phthiraptera</taxon>
        <taxon>Amblycera</taxon>
        <taxon>Menoponidae</taxon>
        <taxon>Menopon</taxon>
    </lineage>
</organism>
<feature type="transmembrane region" description="Helical" evidence="1">
    <location>
        <begin position="104"/>
        <end position="123"/>
    </location>
</feature>